<evidence type="ECO:0000313" key="2">
    <source>
        <dbReference type="Proteomes" id="UP001301140"/>
    </source>
</evidence>
<dbReference type="RefSeq" id="WP_327788297.1">
    <property type="nucleotide sequence ID" value="NZ_JARGEQ010000047.1"/>
</dbReference>
<dbReference type="SUPFAM" id="SSF53448">
    <property type="entry name" value="Nucleotide-diphospho-sugar transferases"/>
    <property type="match status" value="1"/>
</dbReference>
<name>A0AAP3UZ39_9PROT</name>
<dbReference type="InterPro" id="IPR009367">
    <property type="entry name" value="Elm1-like"/>
</dbReference>
<dbReference type="EMBL" id="JARGEQ010000047">
    <property type="protein sequence ID" value="MDF1585876.1"/>
    <property type="molecule type" value="Genomic_DNA"/>
</dbReference>
<dbReference type="Proteomes" id="UP001301140">
    <property type="component" value="Unassembled WGS sequence"/>
</dbReference>
<reference evidence="1 2" key="1">
    <citation type="submission" date="2023-03" db="EMBL/GenBank/DDBJ databases">
        <title>YIM 152171 draft genome.</title>
        <authorList>
            <person name="Yang Z."/>
        </authorList>
    </citation>
    <scope>NUCLEOTIDE SEQUENCE [LARGE SCALE GENOMIC DNA]</scope>
    <source>
        <strain evidence="1 2">YIM 152171</strain>
    </source>
</reference>
<keyword evidence="2" id="KW-1185">Reference proteome</keyword>
<dbReference type="AlphaFoldDB" id="A0AAP3UZ39"/>
<dbReference type="InterPro" id="IPR029044">
    <property type="entry name" value="Nucleotide-diphossugar_trans"/>
</dbReference>
<gene>
    <name evidence="1" type="ORF">PZ740_05695</name>
</gene>
<evidence type="ECO:0000313" key="1">
    <source>
        <dbReference type="EMBL" id="MDF1585876.1"/>
    </source>
</evidence>
<protein>
    <submittedName>
        <fullName evidence="1">ELM1/GtrOC1 family putative glycosyltransferase</fullName>
    </submittedName>
</protein>
<sequence>MPSEQQQGWPYHRENPDLVVLDVRPGVTPSGKPPVRIFLGTEDAQYRAERIFFFSVEKVRDPSRVYEIHLMKNVEGFDRRRWRTGFTNYRYAIPDFAGGHGKAIYNDVDQIYLADPALLFDLDMEGKGYLAISPKDTSVMLIDCERMLPMWNRQTASSQGKHALINKPASMPGLWGQLDPHWNARDQEYVEGRTMCLHYTALHQQPWQPFPDDYSYHPNPLAYLWYALERDADAAGYQVFTREAPSPDYRRILQGNRPPQPAAASLSAGARALLAEKGAGRVLVVSAGPVALEGLPDGAQVTRLDLARNPDGWDVGRHDAVVVAGLFERLPPADIDWVADALFGRAGRALAVSLTATAAEGLGSAAWWRRRMSEVAARHTGVSWHLDAVPNGKFAAPGTASFEVRRAADPGLPKVWVLTGDSEASDRQAIELARALGWPFETRSLAFNGFRHLPNRLLGASLKSLSLKGSDRLEAPWPDLVISAGRRTVPVAAWIRARAGGRTRLVQIGRPRAAYELFDLIVTTPQWRLPIRDNVLHVAAPLAGVPAGRLEAARTRWQDRLGSLPQPHVALFVGADKGPFVLDAAKAGELGRQVSALAAEKGGSVLLLTRPKTPAAAREALIAALTVPHHAVQAAPGEGDDAQAAFLALAGEVVATGDEADALAEACLAGKPVRYVELGRWYDRLPLARPVLGALTLLAGGGVSYRGTPHQQHAVSRFMDHLTTRGLLTLPRDLGAFHRGLRARGLARPLGEEAAPASPKPLDGLELAAERVRRLMAEEPQAG</sequence>
<dbReference type="Gene3D" id="3.90.550.10">
    <property type="entry name" value="Spore Coat Polysaccharide Biosynthesis Protein SpsA, Chain A"/>
    <property type="match status" value="1"/>
</dbReference>
<comment type="caution">
    <text evidence="1">The sequence shown here is derived from an EMBL/GenBank/DDBJ whole genome shotgun (WGS) entry which is preliminary data.</text>
</comment>
<accession>A0AAP3UZ39</accession>
<dbReference type="Pfam" id="PF06258">
    <property type="entry name" value="Mito_fiss_Elm1"/>
    <property type="match status" value="1"/>
</dbReference>
<organism evidence="1 2">
    <name type="scientific">Marinimicrococcus flavescens</name>
    <dbReference type="NCBI Taxonomy" id="3031815"/>
    <lineage>
        <taxon>Bacteria</taxon>
        <taxon>Pseudomonadati</taxon>
        <taxon>Pseudomonadota</taxon>
        <taxon>Alphaproteobacteria</taxon>
        <taxon>Geminicoccales</taxon>
        <taxon>Geminicoccaceae</taxon>
        <taxon>Marinimicrococcus</taxon>
    </lineage>
</organism>
<proteinExistence type="predicted"/>